<comment type="caution">
    <text evidence="2">The sequence shown here is derived from an EMBL/GenBank/DDBJ whole genome shotgun (WGS) entry which is preliminary data.</text>
</comment>
<dbReference type="Gene3D" id="3.30.420.10">
    <property type="entry name" value="Ribonuclease H-like superfamily/Ribonuclease H"/>
    <property type="match status" value="1"/>
</dbReference>
<dbReference type="GO" id="GO:0016462">
    <property type="term" value="F:pyrophosphatase activity"/>
    <property type="evidence" value="ECO:0007669"/>
    <property type="project" value="TreeGrafter"/>
</dbReference>
<evidence type="ECO:0000313" key="3">
    <source>
        <dbReference type="Proteomes" id="UP001168877"/>
    </source>
</evidence>
<dbReference type="CDD" id="cd24006">
    <property type="entry name" value="ASKHA_NBD_PPX_GppA"/>
    <property type="match status" value="1"/>
</dbReference>
<dbReference type="SUPFAM" id="SSF109604">
    <property type="entry name" value="HD-domain/PDEase-like"/>
    <property type="match status" value="1"/>
</dbReference>
<dbReference type="GO" id="GO:0008408">
    <property type="term" value="F:3'-5' exonuclease activity"/>
    <property type="evidence" value="ECO:0007669"/>
    <property type="project" value="InterPro"/>
</dbReference>
<reference evidence="2" key="2">
    <citation type="submission" date="2023-06" db="EMBL/GenBank/DDBJ databases">
        <authorList>
            <person name="Swenson N.G."/>
            <person name="Wegrzyn J.L."/>
            <person name="Mcevoy S.L."/>
        </authorList>
    </citation>
    <scope>NUCLEOTIDE SEQUENCE</scope>
    <source>
        <strain evidence="2">NS2018</strain>
        <tissue evidence="2">Leaf</tissue>
    </source>
</reference>
<dbReference type="InterPro" id="IPR002562">
    <property type="entry name" value="3'-5'_exonuclease_dom"/>
</dbReference>
<dbReference type="EMBL" id="JAUESC010000003">
    <property type="protein sequence ID" value="KAK0599919.1"/>
    <property type="molecule type" value="Genomic_DNA"/>
</dbReference>
<dbReference type="InterPro" id="IPR048950">
    <property type="entry name" value="Ppx_GppA_C"/>
</dbReference>
<dbReference type="Proteomes" id="UP001168877">
    <property type="component" value="Unassembled WGS sequence"/>
</dbReference>
<gene>
    <name evidence="2" type="ORF">LWI29_009819</name>
</gene>
<keyword evidence="3" id="KW-1185">Reference proteome</keyword>
<dbReference type="InterPro" id="IPR050273">
    <property type="entry name" value="GppA/Ppx_hydrolase"/>
</dbReference>
<feature type="domain" description="3'-5' exonuclease" evidence="1">
    <location>
        <begin position="1025"/>
        <end position="1203"/>
    </location>
</feature>
<dbReference type="GO" id="GO:0006139">
    <property type="term" value="P:nucleobase-containing compound metabolic process"/>
    <property type="evidence" value="ECO:0007669"/>
    <property type="project" value="InterPro"/>
</dbReference>
<dbReference type="GO" id="GO:0003676">
    <property type="term" value="F:nucleic acid binding"/>
    <property type="evidence" value="ECO:0007669"/>
    <property type="project" value="InterPro"/>
</dbReference>
<dbReference type="InterPro" id="IPR003695">
    <property type="entry name" value="Ppx_GppA_N"/>
</dbReference>
<dbReference type="Pfam" id="PF01612">
    <property type="entry name" value="DNA_pol_A_exo1"/>
    <property type="match status" value="1"/>
</dbReference>
<dbReference type="Pfam" id="PF02541">
    <property type="entry name" value="Ppx-GppA"/>
    <property type="match status" value="1"/>
</dbReference>
<dbReference type="Gene3D" id="1.10.3210.10">
    <property type="entry name" value="Hypothetical protein af1432"/>
    <property type="match status" value="1"/>
</dbReference>
<evidence type="ECO:0000313" key="2">
    <source>
        <dbReference type="EMBL" id="KAK0599919.1"/>
    </source>
</evidence>
<dbReference type="SUPFAM" id="SSF53098">
    <property type="entry name" value="Ribonuclease H-like"/>
    <property type="match status" value="1"/>
</dbReference>
<dbReference type="Gene3D" id="3.30.420.150">
    <property type="entry name" value="Exopolyphosphatase. Domain 2"/>
    <property type="match status" value="1"/>
</dbReference>
<dbReference type="Pfam" id="PF21447">
    <property type="entry name" value="Ppx-GppA_III"/>
    <property type="match status" value="1"/>
</dbReference>
<dbReference type="InterPro" id="IPR012337">
    <property type="entry name" value="RNaseH-like_sf"/>
</dbReference>
<dbReference type="PANTHER" id="PTHR30005:SF0">
    <property type="entry name" value="RETROGRADE REGULATION PROTEIN 2"/>
    <property type="match status" value="1"/>
</dbReference>
<protein>
    <recommendedName>
        <fullName evidence="1">3'-5' exonuclease domain-containing protein</fullName>
    </recommendedName>
</protein>
<dbReference type="SUPFAM" id="SSF53067">
    <property type="entry name" value="Actin-like ATPase domain"/>
    <property type="match status" value="2"/>
</dbReference>
<name>A0AA39VV20_ACESA</name>
<dbReference type="AlphaFoldDB" id="A0AA39VV20"/>
<accession>A0AA39VV20</accession>
<evidence type="ECO:0000259" key="1">
    <source>
        <dbReference type="SMART" id="SM00474"/>
    </source>
</evidence>
<reference evidence="2" key="1">
    <citation type="journal article" date="2022" name="Plant J.">
        <title>Strategies of tolerance reflected in two North American maple genomes.</title>
        <authorList>
            <person name="McEvoy S.L."/>
            <person name="Sezen U.U."/>
            <person name="Trouern-Trend A."/>
            <person name="McMahon S.M."/>
            <person name="Schaberg P.G."/>
            <person name="Yang J."/>
            <person name="Wegrzyn J.L."/>
            <person name="Swenson N.G."/>
        </authorList>
    </citation>
    <scope>NUCLEOTIDE SEQUENCE</scope>
    <source>
        <strain evidence="2">NS2018</strain>
    </source>
</reference>
<dbReference type="PANTHER" id="PTHR30005">
    <property type="entry name" value="EXOPOLYPHOSPHATASE"/>
    <property type="match status" value="1"/>
</dbReference>
<organism evidence="2 3">
    <name type="scientific">Acer saccharum</name>
    <name type="common">Sugar maple</name>
    <dbReference type="NCBI Taxonomy" id="4024"/>
    <lineage>
        <taxon>Eukaryota</taxon>
        <taxon>Viridiplantae</taxon>
        <taxon>Streptophyta</taxon>
        <taxon>Embryophyta</taxon>
        <taxon>Tracheophyta</taxon>
        <taxon>Spermatophyta</taxon>
        <taxon>Magnoliopsida</taxon>
        <taxon>eudicotyledons</taxon>
        <taxon>Gunneridae</taxon>
        <taxon>Pentapetalae</taxon>
        <taxon>rosids</taxon>
        <taxon>malvids</taxon>
        <taxon>Sapindales</taxon>
        <taxon>Sapindaceae</taxon>
        <taxon>Hippocastanoideae</taxon>
        <taxon>Acereae</taxon>
        <taxon>Acer</taxon>
    </lineage>
</organism>
<dbReference type="FunFam" id="3.30.420.10:FF:000222">
    <property type="entry name" value="Polynucleotidyl transferase, ribonuclease H-like superfamily protein"/>
    <property type="match status" value="1"/>
</dbReference>
<dbReference type="SMART" id="SM00474">
    <property type="entry name" value="35EXOc"/>
    <property type="match status" value="1"/>
</dbReference>
<sequence length="1252" mass="142468">MSSSTNLPLSQTPQTLFASIDIGTNSFKLLIIRAYPTGKFHTITRLKQPVVLGRDFFSSSSSSASPPRISTHSQSRSLDSLLYFKTVIDSHRIDRDHTRAVATQAVREAENQREFIECVKEKAGFEVDVLSGEDEARFAYLGVLQFLPVFEKLVLCVDIGGGSTEFVIGKEGKIVFCESLKLGHVSLSEKFVTSGGEFDILKMRECVRMVVEESGLVEKVKRRGFEVAVGSSGTIRAIEKAVFKGYCQYFGDNVGVLGDCKRDWRLSREDLKGVVERLLCRGAEGESVRRDRFFKSRSEFIVAGAVLLEEIFGLLGIEEMEVSGYGLGEGVIAERLGKVFDGYDLNANARWRSVVRLAMRFNGKKRIKSAAQCASIAKDIFEGLRKCDGFDSDQAKLIASLDEKDLEYLEAACLLHNIGLFISKKGYHKQSYRIIMNGDQLYGYSAEEIKLIAMLAKYHRKKLPKFGHASLKDFSEEKFRILCAIMCLSVNLQQNEWLNVQEIEFLHSNEGFKLVIGEEKDRPFLPGTPQPTAEDIGTELRLELEYFKSVFNQELLIVNYNRSIGLLICLVVTKLCPQYVVNKRRAREQMHLQKQKIPVTSALQNRNIDTADSRFGSPLSRKKTDSTTTFTLITRRRYNINRARERERERELLENRKKIAAFIWTLTVLLGMGLEGRDAELHADGDNADQAWTVSVHAFSDLTYTSPIVFLYLLKECYIYGTCKATKKFRALQQQVHQALCNSPQPGPATFVVQCLYALPIFESYSEGFSHLIISALRRYLKAVTTSADSSEEKKITTRLFLDIVRGTVDHDEKIVVKMLEVFGITLADIETSIHRLKMQSELNTAKTFVEEYIFSLLEKQSYFYAVSLLEHFSIRQSGESFILQMIQNKQFKAAEKWATFMGKSMLCLLVQAYADRNMLKNAYETIKQNNLQQDFPDVYQKCKESSLKKLAEKACWDVAERKTHGDKQLLEYLVYLAMEAGYSEKVDELCDRYSLEGFLKPIEPEASFLHNRFLHLKELAVEDIIWVDEVDGLCNATCHIEGCKVVGLDCEWKPNYVKGSKPNKVSIMQIASDKKAFVLDLIKLFEDVPDVLDNCLTRILQSPRILKLGYNFQCDIKQLAHSYGELECFKHYEMLLDIQNVFREPRGGLSGLAQKILGAGLNKTRRNSNWEQRPLTPNQLEYAALDAVVLIHIFHHIGNHSQPTNLPEGNDKIEWKSYIVSHMDNPKKKYKKRTGFQKAKKSELNKTTIIN</sequence>
<dbReference type="Gene3D" id="3.30.420.40">
    <property type="match status" value="1"/>
</dbReference>
<proteinExistence type="predicted"/>
<dbReference type="InterPro" id="IPR036397">
    <property type="entry name" value="RNaseH_sf"/>
</dbReference>
<dbReference type="InterPro" id="IPR043129">
    <property type="entry name" value="ATPase_NBD"/>
</dbReference>